<keyword evidence="3" id="KW-1185">Reference proteome</keyword>
<feature type="compositionally biased region" description="Basic and acidic residues" evidence="1">
    <location>
        <begin position="74"/>
        <end position="92"/>
    </location>
</feature>
<evidence type="ECO:0000313" key="2">
    <source>
        <dbReference type="EMBL" id="BAE50363.1"/>
    </source>
</evidence>
<sequence length="92" mass="10374">MQRSVNFSKSIFALIVRAAAEPSLQEATVQASAFSPLDMERFGQAASRLCRPPFPTRPKSTRRLWLTVHSPPPQDKDDMRNIKYDKGQKAAE</sequence>
<proteinExistence type="predicted"/>
<organism evidence="2 3">
    <name type="scientific">Paramagnetospirillum magneticum (strain ATCC 700264 / AMB-1)</name>
    <name type="common">Magnetospirillum magneticum</name>
    <dbReference type="NCBI Taxonomy" id="342108"/>
    <lineage>
        <taxon>Bacteria</taxon>
        <taxon>Pseudomonadati</taxon>
        <taxon>Pseudomonadota</taxon>
        <taxon>Alphaproteobacteria</taxon>
        <taxon>Rhodospirillales</taxon>
        <taxon>Magnetospirillaceae</taxon>
        <taxon>Paramagnetospirillum</taxon>
    </lineage>
</organism>
<accession>Q2W712</accession>
<dbReference type="Proteomes" id="UP000007058">
    <property type="component" value="Chromosome"/>
</dbReference>
<feature type="region of interest" description="Disordered" evidence="1">
    <location>
        <begin position="48"/>
        <end position="92"/>
    </location>
</feature>
<dbReference type="KEGG" id="mag:amb1559"/>
<gene>
    <name evidence="2" type="ordered locus">amb1559</name>
</gene>
<reference evidence="2 3" key="1">
    <citation type="journal article" date="2005" name="DNA Res.">
        <title>Complete genome sequence of the facultative anaerobic magnetotactic bacterium Magnetospirillum sp. strain AMB-1.</title>
        <authorList>
            <person name="Matsunaga T."/>
            <person name="Okamura Y."/>
            <person name="Fukuda Y."/>
            <person name="Wahyudi A.T."/>
            <person name="Murase Y."/>
            <person name="Takeyama H."/>
        </authorList>
    </citation>
    <scope>NUCLEOTIDE SEQUENCE [LARGE SCALE GENOMIC DNA]</scope>
    <source>
        <strain evidence="3">ATCC 700264 / AMB-1</strain>
    </source>
</reference>
<evidence type="ECO:0000256" key="1">
    <source>
        <dbReference type="SAM" id="MobiDB-lite"/>
    </source>
</evidence>
<dbReference type="STRING" id="342108.amb1559"/>
<dbReference type="HOGENOM" id="CLU_2409748_0_0_5"/>
<name>Q2W712_PARM1</name>
<evidence type="ECO:0000313" key="3">
    <source>
        <dbReference type="Proteomes" id="UP000007058"/>
    </source>
</evidence>
<protein>
    <submittedName>
        <fullName evidence="2">Uncharacterized protein</fullName>
    </submittedName>
</protein>
<dbReference type="EMBL" id="AP007255">
    <property type="protein sequence ID" value="BAE50363.1"/>
    <property type="molecule type" value="Genomic_DNA"/>
</dbReference>
<dbReference type="AlphaFoldDB" id="Q2W712"/>